<organism evidence="1 2">
    <name type="scientific">Duganella margarita</name>
    <dbReference type="NCBI Taxonomy" id="2692170"/>
    <lineage>
        <taxon>Bacteria</taxon>
        <taxon>Pseudomonadati</taxon>
        <taxon>Pseudomonadota</taxon>
        <taxon>Betaproteobacteria</taxon>
        <taxon>Burkholderiales</taxon>
        <taxon>Oxalobacteraceae</taxon>
        <taxon>Telluria group</taxon>
        <taxon>Duganella</taxon>
    </lineage>
</organism>
<name>A0A7X4H310_9BURK</name>
<proteinExistence type="predicted"/>
<reference evidence="1 2" key="1">
    <citation type="submission" date="2019-12" db="EMBL/GenBank/DDBJ databases">
        <title>Novel species isolated from a subtropical stream in China.</title>
        <authorList>
            <person name="Lu H."/>
        </authorList>
    </citation>
    <scope>NUCLEOTIDE SEQUENCE [LARGE SCALE GENOMIC DNA]</scope>
    <source>
        <strain evidence="1 2">FT134W</strain>
    </source>
</reference>
<dbReference type="RefSeq" id="WP_161051045.1">
    <property type="nucleotide sequence ID" value="NZ_WWCR01000019.1"/>
</dbReference>
<evidence type="ECO:0000313" key="2">
    <source>
        <dbReference type="Proteomes" id="UP000469734"/>
    </source>
</evidence>
<protein>
    <submittedName>
        <fullName evidence="1">SMI1/KNR4 family protein</fullName>
    </submittedName>
</protein>
<accession>A0A7X4H310</accession>
<evidence type="ECO:0000313" key="1">
    <source>
        <dbReference type="EMBL" id="MYM73985.1"/>
    </source>
</evidence>
<dbReference type="EMBL" id="WWCR01000019">
    <property type="protein sequence ID" value="MYM73985.1"/>
    <property type="molecule type" value="Genomic_DNA"/>
</dbReference>
<sequence length="172" mass="19266">MSLSEKNSLPELLSQVNRLPYDYADGDGIDFEPYDVFLSVDETSHWFRAWTGNSDADASKFRVFGQDGTGGYVAFWTVRNTSDLLAQPIVFMGSEGETAVLARNFYDYLWLLADGMGPCEATSFPESARVPQPELERFALKNSVPARKAAEVLRDARTEFPSFVQDVEAQCR</sequence>
<dbReference type="AlphaFoldDB" id="A0A7X4H310"/>
<dbReference type="Proteomes" id="UP000469734">
    <property type="component" value="Unassembled WGS sequence"/>
</dbReference>
<comment type="caution">
    <text evidence="1">The sequence shown here is derived from an EMBL/GenBank/DDBJ whole genome shotgun (WGS) entry which is preliminary data.</text>
</comment>
<gene>
    <name evidence="1" type="ORF">GTP56_17515</name>
</gene>